<evidence type="ECO:0000256" key="1">
    <source>
        <dbReference type="ARBA" id="ARBA00009437"/>
    </source>
</evidence>
<dbReference type="RefSeq" id="WP_248353651.1">
    <property type="nucleotide sequence ID" value="NZ_AP025591.1"/>
</dbReference>
<dbReference type="InterPro" id="IPR058163">
    <property type="entry name" value="LysR-type_TF_proteobact-type"/>
</dbReference>
<dbReference type="InterPro" id="IPR036388">
    <property type="entry name" value="WH-like_DNA-bd_sf"/>
</dbReference>
<accession>A0ABN6MW11</accession>
<dbReference type="Pfam" id="PF03466">
    <property type="entry name" value="LysR_substrate"/>
    <property type="match status" value="1"/>
</dbReference>
<gene>
    <name evidence="7" type="ORF">AMOR_41020</name>
</gene>
<dbReference type="Gene3D" id="3.40.190.290">
    <property type="match status" value="1"/>
</dbReference>
<keyword evidence="8" id="KW-1185">Reference proteome</keyword>
<keyword evidence="3" id="KW-0238">DNA-binding</keyword>
<dbReference type="InterPro" id="IPR036390">
    <property type="entry name" value="WH_DNA-bd_sf"/>
</dbReference>
<dbReference type="PANTHER" id="PTHR30537:SF3">
    <property type="entry name" value="TRANSCRIPTIONAL REGULATORY PROTEIN"/>
    <property type="match status" value="1"/>
</dbReference>
<keyword evidence="4" id="KW-0804">Transcription</keyword>
<evidence type="ECO:0000256" key="3">
    <source>
        <dbReference type="ARBA" id="ARBA00023125"/>
    </source>
</evidence>
<reference evidence="8" key="1">
    <citation type="journal article" date="2022" name="Int. J. Syst. Evol. Microbiol.">
        <title>Anaeromyxobacter oryzae sp. nov., Anaeromyxobacter diazotrophicus sp. nov. and Anaeromyxobacter paludicola sp. nov., isolated from paddy soils.</title>
        <authorList>
            <person name="Itoh H."/>
            <person name="Xu Z."/>
            <person name="Mise K."/>
            <person name="Masuda Y."/>
            <person name="Ushijima N."/>
            <person name="Hayakawa C."/>
            <person name="Shiratori Y."/>
            <person name="Senoo K."/>
        </authorList>
    </citation>
    <scope>NUCLEOTIDE SEQUENCE [LARGE SCALE GENOMIC DNA]</scope>
    <source>
        <strain evidence="8">Red232</strain>
    </source>
</reference>
<dbReference type="Proteomes" id="UP001162891">
    <property type="component" value="Chromosome"/>
</dbReference>
<evidence type="ECO:0000259" key="6">
    <source>
        <dbReference type="PROSITE" id="PS50931"/>
    </source>
</evidence>
<dbReference type="Gene3D" id="1.10.10.10">
    <property type="entry name" value="Winged helix-like DNA-binding domain superfamily/Winged helix DNA-binding domain"/>
    <property type="match status" value="1"/>
</dbReference>
<feature type="domain" description="HTH lysR-type" evidence="6">
    <location>
        <begin position="4"/>
        <end position="61"/>
    </location>
</feature>
<evidence type="ECO:0000256" key="2">
    <source>
        <dbReference type="ARBA" id="ARBA00023015"/>
    </source>
</evidence>
<evidence type="ECO:0000256" key="5">
    <source>
        <dbReference type="SAM" id="MobiDB-lite"/>
    </source>
</evidence>
<dbReference type="PROSITE" id="PS50931">
    <property type="entry name" value="HTH_LYSR"/>
    <property type="match status" value="1"/>
</dbReference>
<dbReference type="EMBL" id="AP025591">
    <property type="protein sequence ID" value="BDG05106.1"/>
    <property type="molecule type" value="Genomic_DNA"/>
</dbReference>
<organism evidence="7 8">
    <name type="scientific">Anaeromyxobacter oryzae</name>
    <dbReference type="NCBI Taxonomy" id="2918170"/>
    <lineage>
        <taxon>Bacteria</taxon>
        <taxon>Pseudomonadati</taxon>
        <taxon>Myxococcota</taxon>
        <taxon>Myxococcia</taxon>
        <taxon>Myxococcales</taxon>
        <taxon>Cystobacterineae</taxon>
        <taxon>Anaeromyxobacteraceae</taxon>
        <taxon>Anaeromyxobacter</taxon>
    </lineage>
</organism>
<protein>
    <submittedName>
        <fullName evidence="7">LysR family transcriptional regulator</fullName>
    </submittedName>
</protein>
<feature type="region of interest" description="Disordered" evidence="5">
    <location>
        <begin position="296"/>
        <end position="315"/>
    </location>
</feature>
<keyword evidence="2" id="KW-0805">Transcription regulation</keyword>
<dbReference type="InterPro" id="IPR000847">
    <property type="entry name" value="LysR_HTH_N"/>
</dbReference>
<evidence type="ECO:0000313" key="8">
    <source>
        <dbReference type="Proteomes" id="UP001162891"/>
    </source>
</evidence>
<comment type="similarity">
    <text evidence="1">Belongs to the LysR transcriptional regulatory family.</text>
</comment>
<sequence>MQGLRWDDAKVLLALLQTRSLSRAGARLRVNASTVSRRLDALEAAVGVHLFDRTPDGLLPTAVAEALGPHAEAMERAASGLALAAQGREQLAEGEVRLTVPPGVAQFLVAPALPRLFRRHPRLRVVLDATVAYADLTRREADLAVRTTRPTSGDLLVKKLGEVMGGVYGAPRYAAELGTLRRLDQARWITWGDDLAHLAPARLVAERVPAAQIVVRTSHMGAQFAAAAAGVGVLLSDPHTARSSGLVELPLAPALRRSLPPLTGGALWLVAHRALRDVPRIAAVWTFLEEAARQAGLVQETPDGGAPETAPEPRR</sequence>
<dbReference type="InterPro" id="IPR005119">
    <property type="entry name" value="LysR_subst-bd"/>
</dbReference>
<proteinExistence type="inferred from homology"/>
<evidence type="ECO:0000256" key="4">
    <source>
        <dbReference type="ARBA" id="ARBA00023163"/>
    </source>
</evidence>
<dbReference type="SUPFAM" id="SSF46785">
    <property type="entry name" value="Winged helix' DNA-binding domain"/>
    <property type="match status" value="1"/>
</dbReference>
<name>A0ABN6MW11_9BACT</name>
<dbReference type="PANTHER" id="PTHR30537">
    <property type="entry name" value="HTH-TYPE TRANSCRIPTIONAL REGULATOR"/>
    <property type="match status" value="1"/>
</dbReference>
<dbReference type="SUPFAM" id="SSF53850">
    <property type="entry name" value="Periplasmic binding protein-like II"/>
    <property type="match status" value="1"/>
</dbReference>
<dbReference type="Pfam" id="PF00126">
    <property type="entry name" value="HTH_1"/>
    <property type="match status" value="1"/>
</dbReference>
<evidence type="ECO:0000313" key="7">
    <source>
        <dbReference type="EMBL" id="BDG05106.1"/>
    </source>
</evidence>